<name>A0A158EZD5_CABSO</name>
<accession>A0A158EZD5</accession>
<evidence type="ECO:0000313" key="2">
    <source>
        <dbReference type="EMBL" id="SAL12881.1"/>
    </source>
</evidence>
<evidence type="ECO:0000256" key="1">
    <source>
        <dbReference type="SAM" id="MobiDB-lite"/>
    </source>
</evidence>
<proteinExistence type="predicted"/>
<dbReference type="EMBL" id="FCOC02000001">
    <property type="protein sequence ID" value="SAL12881.1"/>
    <property type="molecule type" value="Genomic_DNA"/>
</dbReference>
<protein>
    <submittedName>
        <fullName evidence="2">Uncharacterized protein</fullName>
    </submittedName>
</protein>
<reference evidence="2 3" key="1">
    <citation type="submission" date="2016-01" db="EMBL/GenBank/DDBJ databases">
        <authorList>
            <person name="Oliw E.H."/>
        </authorList>
    </citation>
    <scope>NUCLEOTIDE SEQUENCE [LARGE SCALE GENOMIC DNA]</scope>
    <source>
        <strain evidence="2">LMG 22029</strain>
    </source>
</reference>
<feature type="compositionally biased region" description="Low complexity" evidence="1">
    <location>
        <begin position="1"/>
        <end position="18"/>
    </location>
</feature>
<evidence type="ECO:0000313" key="3">
    <source>
        <dbReference type="Proteomes" id="UP000054893"/>
    </source>
</evidence>
<feature type="compositionally biased region" description="Pro residues" evidence="1">
    <location>
        <begin position="26"/>
        <end position="72"/>
    </location>
</feature>
<organism evidence="2 3">
    <name type="scientific">Caballeronia sordidicola</name>
    <name type="common">Burkholderia sordidicola</name>
    <dbReference type="NCBI Taxonomy" id="196367"/>
    <lineage>
        <taxon>Bacteria</taxon>
        <taxon>Pseudomonadati</taxon>
        <taxon>Pseudomonadota</taxon>
        <taxon>Betaproteobacteria</taxon>
        <taxon>Burkholderiales</taxon>
        <taxon>Burkholderiaceae</taxon>
        <taxon>Caballeronia</taxon>
    </lineage>
</organism>
<gene>
    <name evidence="2" type="ORF">AWB64_00564</name>
</gene>
<dbReference type="Proteomes" id="UP000054893">
    <property type="component" value="Unassembled WGS sequence"/>
</dbReference>
<dbReference type="RefSeq" id="WP_063493144.1">
    <property type="nucleotide sequence ID" value="NZ_FCOC02000001.1"/>
</dbReference>
<sequence length="82" mass="8651">MTDLASSSSQRLSRAELLGGVYAQTPQPPDPPFTPEQPPPSPQEPPDTVPDPTREPPSPPSQPIGDPPPAPNETPHVSGTFH</sequence>
<dbReference type="AlphaFoldDB" id="A0A158EZD5"/>
<feature type="region of interest" description="Disordered" evidence="1">
    <location>
        <begin position="1"/>
        <end position="82"/>
    </location>
</feature>